<feature type="region of interest" description="Disordered" evidence="1">
    <location>
        <begin position="1"/>
        <end position="25"/>
    </location>
</feature>
<dbReference type="SUPFAM" id="SSF53335">
    <property type="entry name" value="S-adenosyl-L-methionine-dependent methyltransferases"/>
    <property type="match status" value="1"/>
</dbReference>
<feature type="compositionally biased region" description="Polar residues" evidence="1">
    <location>
        <begin position="1"/>
        <end position="12"/>
    </location>
</feature>
<dbReference type="EMBL" id="KN823108">
    <property type="protein sequence ID" value="KIO22495.1"/>
    <property type="molecule type" value="Genomic_DNA"/>
</dbReference>
<reference evidence="3 4" key="1">
    <citation type="submission" date="2014-04" db="EMBL/GenBank/DDBJ databases">
        <authorList>
            <consortium name="DOE Joint Genome Institute"/>
            <person name="Kuo A."/>
            <person name="Girlanda M."/>
            <person name="Perotto S."/>
            <person name="Kohler A."/>
            <person name="Nagy L.G."/>
            <person name="Floudas D."/>
            <person name="Copeland A."/>
            <person name="Barry K.W."/>
            <person name="Cichocki N."/>
            <person name="Veneault-Fourrey C."/>
            <person name="LaButti K."/>
            <person name="Lindquist E.A."/>
            <person name="Lipzen A."/>
            <person name="Lundell T."/>
            <person name="Morin E."/>
            <person name="Murat C."/>
            <person name="Sun H."/>
            <person name="Tunlid A."/>
            <person name="Henrissat B."/>
            <person name="Grigoriev I.V."/>
            <person name="Hibbett D.S."/>
            <person name="Martin F."/>
            <person name="Nordberg H.P."/>
            <person name="Cantor M.N."/>
            <person name="Hua S.X."/>
        </authorList>
    </citation>
    <scope>NUCLEOTIDE SEQUENCE [LARGE SCALE GENOMIC DNA]</scope>
    <source>
        <strain evidence="3 4">MUT 4182</strain>
    </source>
</reference>
<keyword evidence="4" id="KW-1185">Reference proteome</keyword>
<feature type="domain" description="Methyltransferase" evidence="2">
    <location>
        <begin position="92"/>
        <end position="191"/>
    </location>
</feature>
<evidence type="ECO:0000313" key="4">
    <source>
        <dbReference type="Proteomes" id="UP000054248"/>
    </source>
</evidence>
<evidence type="ECO:0000259" key="2">
    <source>
        <dbReference type="Pfam" id="PF13847"/>
    </source>
</evidence>
<dbReference type="AlphaFoldDB" id="A0A0C3Q274"/>
<dbReference type="InterPro" id="IPR029063">
    <property type="entry name" value="SAM-dependent_MTases_sf"/>
</dbReference>
<dbReference type="OrthoDB" id="2013972at2759"/>
<proteinExistence type="predicted"/>
<dbReference type="Pfam" id="PF13847">
    <property type="entry name" value="Methyltransf_31"/>
    <property type="match status" value="1"/>
</dbReference>
<evidence type="ECO:0000256" key="1">
    <source>
        <dbReference type="SAM" id="MobiDB-lite"/>
    </source>
</evidence>
<name>A0A0C3Q274_9AGAM</name>
<dbReference type="Gene3D" id="3.40.50.150">
    <property type="entry name" value="Vaccinia Virus protein VP39"/>
    <property type="match status" value="1"/>
</dbReference>
<dbReference type="PANTHER" id="PTHR43591">
    <property type="entry name" value="METHYLTRANSFERASE"/>
    <property type="match status" value="1"/>
</dbReference>
<dbReference type="HOGENOM" id="CLU_010595_5_2_1"/>
<protein>
    <recommendedName>
        <fullName evidence="2">Methyltransferase domain-containing protein</fullName>
    </recommendedName>
</protein>
<gene>
    <name evidence="3" type="ORF">M407DRAFT_27991</name>
</gene>
<organism evidence="3 4">
    <name type="scientific">Tulasnella calospora MUT 4182</name>
    <dbReference type="NCBI Taxonomy" id="1051891"/>
    <lineage>
        <taxon>Eukaryota</taxon>
        <taxon>Fungi</taxon>
        <taxon>Dikarya</taxon>
        <taxon>Basidiomycota</taxon>
        <taxon>Agaricomycotina</taxon>
        <taxon>Agaricomycetes</taxon>
        <taxon>Cantharellales</taxon>
        <taxon>Tulasnellaceae</taxon>
        <taxon>Tulasnella</taxon>
    </lineage>
</organism>
<dbReference type="Proteomes" id="UP000054248">
    <property type="component" value="Unassembled WGS sequence"/>
</dbReference>
<dbReference type="InterPro" id="IPR025714">
    <property type="entry name" value="Methyltranfer_dom"/>
</dbReference>
<dbReference type="CDD" id="cd02440">
    <property type="entry name" value="AdoMet_MTases"/>
    <property type="match status" value="1"/>
</dbReference>
<accession>A0A0C3Q274</accession>
<sequence>MSQPSTSETRTVPTRVGTKHTNIDPRSDVQIANGRTFSKQAGALYTLPTDAKEHNRLDYQHEMIRLLLDDSICPNPDLVNKTLSADANPTPNIIDIGTGSGVWAIEMARKFPHANVLGCDIVLPEHPGESVPSNCRFEFLNLNKDMEKIKDMFDVVHWQLVEPATFDSDQFFYDVARILRPGGVFIAVAANPRLLDETGTVIPLKRAGDPKYSHFQHLMKGAYDYQFAEGPPRMIHGLWNQVFGSNPNFKDFRMQEFLIPTGPWEEEMTDKRRKIAEIMNENIRHVVPSIAAGLRVHSKLPPDEINRLEEGSLKEFRELPPSAHAYSKWVFATTVRTDSAWSARTQRWKAPEWFGPADHIIPPLSEDS</sequence>
<reference evidence="4" key="2">
    <citation type="submission" date="2015-01" db="EMBL/GenBank/DDBJ databases">
        <title>Evolutionary Origins and Diversification of the Mycorrhizal Mutualists.</title>
        <authorList>
            <consortium name="DOE Joint Genome Institute"/>
            <consortium name="Mycorrhizal Genomics Consortium"/>
            <person name="Kohler A."/>
            <person name="Kuo A."/>
            <person name="Nagy L.G."/>
            <person name="Floudas D."/>
            <person name="Copeland A."/>
            <person name="Barry K.W."/>
            <person name="Cichocki N."/>
            <person name="Veneault-Fourrey C."/>
            <person name="LaButti K."/>
            <person name="Lindquist E.A."/>
            <person name="Lipzen A."/>
            <person name="Lundell T."/>
            <person name="Morin E."/>
            <person name="Murat C."/>
            <person name="Riley R."/>
            <person name="Ohm R."/>
            <person name="Sun H."/>
            <person name="Tunlid A."/>
            <person name="Henrissat B."/>
            <person name="Grigoriev I.V."/>
            <person name="Hibbett D.S."/>
            <person name="Martin F."/>
        </authorList>
    </citation>
    <scope>NUCLEOTIDE SEQUENCE [LARGE SCALE GENOMIC DNA]</scope>
    <source>
        <strain evidence="4">MUT 4182</strain>
    </source>
</reference>
<evidence type="ECO:0000313" key="3">
    <source>
        <dbReference type="EMBL" id="KIO22495.1"/>
    </source>
</evidence>